<dbReference type="FunFam" id="3.30.830.10:FF:000003">
    <property type="entry name" value="Insulin-degrading enzyme"/>
    <property type="match status" value="4"/>
</dbReference>
<dbReference type="PROSITE" id="PS00143">
    <property type="entry name" value="INSULINASE"/>
    <property type="match status" value="4"/>
</dbReference>
<evidence type="ECO:0000313" key="12">
    <source>
        <dbReference type="EMBL" id="KFK34976.1"/>
    </source>
</evidence>
<dbReference type="Pfam" id="PF05193">
    <property type="entry name" value="Peptidase_M16_C"/>
    <property type="match status" value="4"/>
</dbReference>
<evidence type="ECO:0000259" key="9">
    <source>
        <dbReference type="Pfam" id="PF05193"/>
    </source>
</evidence>
<feature type="domain" description="Peptidase M16 C-terminal" evidence="9">
    <location>
        <begin position="1120"/>
        <end position="1276"/>
    </location>
</feature>
<dbReference type="Proteomes" id="UP000029120">
    <property type="component" value="Chromosome 5"/>
</dbReference>
<dbReference type="GO" id="GO:0043171">
    <property type="term" value="P:peptide catabolic process"/>
    <property type="evidence" value="ECO:0007669"/>
    <property type="project" value="TreeGrafter"/>
</dbReference>
<dbReference type="InterPro" id="IPR032632">
    <property type="entry name" value="Peptidase_M16_M"/>
</dbReference>
<sequence>MAMVVGIENTAATPLDEIVKARTDKREYRRIVLKNSLQVLLVSDSETDKCAASMNVSVGSFSDPEGLDGLAHFLEHMLFYASEKYPVEDSYSKYIAEHGGSRNAYTSSEDTNYHFDINTDSFDEALDRFAQFFIKPLMSADATMREIKAVDSENTKNLLTDSWRMSQLQKHLSREDHPYHKFGTGNMDTLHVRPEAKGIDTRSELTKFYDEHYSANIMNLVVYGKESLDKTQCLVEELFEEIRNINKDIPRFPGQPCNPDHLQVLVKVVPIKQGHELSVSWPVTPSIHHYEEAPCRYLGELIGHEGEGSLFHALKTLGWATGLYAGEGDWTTEYCFFNVSISLTDAGHEHMEDILGLLFKHIKLLQNVGVSQWIFDELSAISEAQFHYQAKIDPISYAVDIASNMTRYPIKHWLVGSSLPSKFNSATIQNVLNELSPNNVRIFWKSNKFEGQTDEVEPWYNTAYSLEKITISNIQEWMDSAPDVSLLLPTPNIFIPTEFSLKDVKDKDIFPVLLRRTSFSRLWYKPDTKFFKPKAIVKMDFNCPLAVSSPDAVVLSNTFVWLLVDYLNEYGYYARIAGLSYGLNLSENGFKLSLAGFNHKLRILLEAIIQKIAKFEVKPDRFSVIKETITKAYQNYKFQQPYQQATSYCSLVLQDNTWPWTEELDALSHLEAEDLANFVPMLLSRTFVECYIAGNVEKYEAESMVKHVEDVLFNDPKPICRNVEKYEAESMVKHVEDVLFNDPKPICRLLFPSQFLTSRVTKLGTGMKYFYHQEGSNPSDENSALVHYIQVHQDEFSMNVKVQLFELIAKQATFYQLRTVEQLGYITSLSHCNYSGVNGLMFMIQSSVKGPGHIDSRVKSLLKDLESKLYKLSDEEFKSNVTALIDMKLEKHKNLSEESWFYWGEIQSGTFKFNRIDEEKTAKKINQPPAMEGGGEILKPRTDKREYRRIVLKNSLMVLLISDPNTDKCAASMNVSVGSFLDPEGIDGLAHFLEHMLFYSSEKFPEEHSFLKYVTEHGGRGNAYTANVRTNYHFDVNTDCFYQALDRFSQFFIKPLMSADAIMREINAVDSENQKNLLSDVWRIRQLQKHLSREDHPYHKFYTGNMYTLHVRPEAKGIDTRSELLEFYDEHYSANIMHLVVYGKENLDKIQGQPCTADHMQIIVKVVPIKQSHKLRILWPVTPSIHHNEEAPCKYIGHIIGHEGEGSLFHALKTLSWAIKLFASEADWTTEYSFFKVSIDLTDAGHECMQEVLGLLFTYIQLLQRSGVFQWIFDELSSICETKFHYQDKIEPFSYVVDIASNMQIYPTKDWLVGSSLPSKFNPAIIQKVLDELCPTNVRIFWESKKFEGKTDKVEPWYNTAYSLEKITKSTIQEWMQSVPDVNLHLPAPNVFIPTNFSLKDVKEKNDLPVLLRESLFSRLWYKPETTFLIPKAYVRIDFNCPFATNSPDAAVLTDIFMRLMIDYLNECAYYAKKAGLNYGLRPSNNGFELTLSGFNHKLMILLEIIIQKIAKFEVKPDRFSVMKEIVTKTYQNYKFQLPYEQAKYYCSLILQDQAWPGTEKVDALSHLEADDLAKFVPMLLSRTFFECYIAENVEKNEAESMVKHIEHALFNDPRPICRPYFPSQHRTKRVLKLRKRVKCFYHQEGSNASDENSALLHYIQVHQDEFSMNIKLQLFDLIAKQATFHQLRTVEQLGYITSLSQRNDSGVYGVQFIIQSSVKGPGHIDSRVESLLKNFESKLYEMSDEEFKSNVTALIDMKLEKHKNLNEESQFYWGEIQNGTLKFNRRDAEVGALRELKKEELPAETVKRYQLSSDKDKVSKDSTNSTEMAVGTENAATETVVDEIVKARTDKREYRRIVLKNSLQVLLISDPETDKCAASMNVSVGSFSDPEGLQGLAHFLEHMLFYASEKYPEEDSYSKYITEHGGSTNAYTSSEDTNYHFDVNTDSFDEALDRFAQFFIKPLMSADATMREIKAVDSENQKNLLSDSWRMGQLQKHLSREDHPYHKFSTGNMDTLHVRPEAKGIDTRSKLIKFYDEHYSANTMNLVVYGKENLDKTQGLVEELFEGIRNTNKGIPRFPGQPCMADHLQVLVKSVPIMQGHGLSVSWPVTPTIHHYEEAPCSYIAHLIGHEGEGSLFHALKILGWATGLCAGQGDWSMEFSFFSILIVLTDAGHEHMQDILGFLFKHIKLLQKSGVSHWIFEELSAIFEAEFHYQAKIDPIDYAVQISSNMTIYPTKHWLVGSSLPSKFNPAILQKFLDELSPNNVRIFWKSDKFEGKTDKVEPWYYTAYSLEKITKFTIQEWLQSAPDVNLHLPTPNVFIPTDFSLKDVKDKDIFPVLLRNTLFSRLCSPDALVLANMFVWLLVDNLNEYAYYAETAGLAYDLDLSDNGFQLIVFGFNHKLRILLEAIIQKIANFKVKPDRFSVIKETSTKAYQNYKFEQPYEQAMYYFSLILQDRAWPWTEKLDALSHLEAEDLANFVPVLLSRTFVECYIAGNVEKEEAVSMVKHIEDVLFNDPKLICRPLFPSQFLTSRVAELGRGTKYFYHQEGSNSNDENSALVHYIQVHQDEFSMNNKVVLFELIAKQDTFNQLRTIEQLGYITLLSHSNDSGVYGLQFIIQSSVKGPGHIDSRVESLLKDLESKLCNMSDEEFKSNVTVLIDMMLEKHKNLGEESGFYWAEIQSGTLKFNRVDAQVAALRELKKEELIEFFDEYIKYKRKTLYIATTQVTPTNPTAMAVGTDNAAVAAKTVVDEIVKPRTDKREYRRIVLKNSLQVLLISDPETDKCAASMNVSVGSFSDPEGLEGLAHFLEHMLFYASEKYPEEDSYSKYITEHGGSTNAYTSSEDTNYHFDINTDSFDEALDRFAQFFIKPLMSADATMREIKAVDSENQKNLLTDSWRMSQLQKHLSREDHPYHKFSTGNMDTLHVRPAAKGIDTRSELLKFYDEHYSANIMNLVVYGKEGLDKTHCLVEKLFEEIRNTNKDIPRFPGQPCTPDHLQVLVKAVPIMQGHELSVSWPVTPTIRHYEEAPCSYLGDLIGHEGEGSLFHALKILGWATELYAGEGDWSMEYSFFSISIDLTDAGHEHMQDVLGLLFRHIRLLQKCGVSHWIFEELSAISEAEFHYQAKIDPIDYALEISSNMTIYPTKHWLVGSSLPSKFNPAILQKVLDELSPNNVRILWESNKFEGQTDKVEPWYNTAYSLEKITSFAIQEWMESAPDVNLHLPTPNVFIPTDFSLKDVKDKDIFPVLLRKTSFSRLWYKPDTKFFKPKAYVSMDFNCPLAFSSPDAVVLSNIFVWLLGDYLNEYAYYAQNAGIGYELSLSGNGFELSLVGFNHKLRILLEAIIQKIAKFEVKPDRFSVIKETVTKAYQNYKFQQPYEQGLYYCSLVLQDNTWPWTEELDALSHLEAEDLANFVPMLLSRTFVECYIAGNVEKNEAESMVKHVEDVLFNDPKPICRPLLPSQFLTSRVTELGTGMKYFYHQEGSNPSDENSALVQYIQVHQDEFSMNSKLQLFELIAKQDTFNQLRTIEQLGYITSLSQSDDSGVYGLQFIIQSSVKGPGHIDSRVESLLKDLETKLYNMSDEEFKSNVTVLIDMMLEKDKNLSEESQFYWAEIQSGALKFNRVDAEVAALRELKKEELIEFFNQYIKVDAPKKKSLSICVYGSKHLKEMVSDKDKVVSPFIEIEDIVGFKKSQPLYGSLKGCSKLKL</sequence>
<dbReference type="InterPro" id="IPR011765">
    <property type="entry name" value="Pept_M16_N"/>
</dbReference>
<dbReference type="MEROPS" id="M16.A01"/>
<dbReference type="Gramene" id="KFK34976">
    <property type="protein sequence ID" value="KFK34976"/>
    <property type="gene ID" value="AALP_AA5G218400"/>
</dbReference>
<feature type="domain" description="Peptidase M16 N-terminal" evidence="8">
    <location>
        <begin position="39"/>
        <end position="173"/>
    </location>
</feature>
<dbReference type="FunFam" id="3.30.830.10:FF:000028">
    <property type="entry name" value="Insulin-degrading enzyme-like 1 peroxisomal"/>
    <property type="match status" value="2"/>
</dbReference>
<dbReference type="FunFam" id="3.30.830.10:FF:000005">
    <property type="entry name" value="nardilysin isoform X1"/>
    <property type="match status" value="3"/>
</dbReference>
<dbReference type="GO" id="GO:0004222">
    <property type="term" value="F:metalloendopeptidase activity"/>
    <property type="evidence" value="ECO:0007669"/>
    <property type="project" value="InterPro"/>
</dbReference>
<dbReference type="PANTHER" id="PTHR43690:SF23">
    <property type="entry name" value="INSULIN-DEGRADING ENZYME-LIKE 2"/>
    <property type="match status" value="1"/>
</dbReference>
<protein>
    <submittedName>
        <fullName evidence="12">Uncharacterized protein</fullName>
    </submittedName>
</protein>
<evidence type="ECO:0000256" key="1">
    <source>
        <dbReference type="ARBA" id="ARBA00001947"/>
    </source>
</evidence>
<feature type="domain" description="Peptidase M16 C-terminal" evidence="9">
    <location>
        <begin position="201"/>
        <end position="378"/>
    </location>
</feature>
<evidence type="ECO:0000256" key="5">
    <source>
        <dbReference type="ARBA" id="ARBA00022801"/>
    </source>
</evidence>
<keyword evidence="7" id="KW-0482">Metalloprotease</keyword>
<gene>
    <name evidence="12" type="ordered locus">AALP_Aa5g218400</name>
</gene>
<feature type="domain" description="Peptidase M16 middle/third" evidence="10">
    <location>
        <begin position="386"/>
        <end position="666"/>
    </location>
</feature>
<feature type="domain" description="Coenzyme PQQ synthesis protein F-like C-terminal lobe" evidence="11">
    <location>
        <begin position="2581"/>
        <end position="2678"/>
    </location>
</feature>
<dbReference type="GO" id="GO:0005829">
    <property type="term" value="C:cytosol"/>
    <property type="evidence" value="ECO:0007669"/>
    <property type="project" value="TreeGrafter"/>
</dbReference>
<evidence type="ECO:0000256" key="4">
    <source>
        <dbReference type="ARBA" id="ARBA00022723"/>
    </source>
</evidence>
<feature type="domain" description="Peptidase M16 C-terminal" evidence="9">
    <location>
        <begin position="2937"/>
        <end position="3114"/>
    </location>
</feature>
<keyword evidence="6" id="KW-0862">Zinc</keyword>
<dbReference type="EMBL" id="CM002873">
    <property type="protein sequence ID" value="KFK34976.1"/>
    <property type="molecule type" value="Genomic_DNA"/>
</dbReference>
<evidence type="ECO:0000256" key="2">
    <source>
        <dbReference type="ARBA" id="ARBA00007261"/>
    </source>
</evidence>
<feature type="domain" description="Peptidase M16 middle/third" evidence="10">
    <location>
        <begin position="2213"/>
        <end position="2349"/>
    </location>
</feature>
<name>A0A087GYM4_ARAAL</name>
<evidence type="ECO:0000259" key="10">
    <source>
        <dbReference type="Pfam" id="PF16187"/>
    </source>
</evidence>
<dbReference type="InterPro" id="IPR054734">
    <property type="entry name" value="PqqF-like_C_4"/>
</dbReference>
<dbReference type="PANTHER" id="PTHR43690">
    <property type="entry name" value="NARDILYSIN"/>
    <property type="match status" value="1"/>
</dbReference>
<dbReference type="GO" id="GO:0005739">
    <property type="term" value="C:mitochondrion"/>
    <property type="evidence" value="ECO:0007669"/>
    <property type="project" value="TreeGrafter"/>
</dbReference>
<organism evidence="12 13">
    <name type="scientific">Arabis alpina</name>
    <name type="common">Alpine rock-cress</name>
    <dbReference type="NCBI Taxonomy" id="50452"/>
    <lineage>
        <taxon>Eukaryota</taxon>
        <taxon>Viridiplantae</taxon>
        <taxon>Streptophyta</taxon>
        <taxon>Embryophyta</taxon>
        <taxon>Tracheophyta</taxon>
        <taxon>Spermatophyta</taxon>
        <taxon>Magnoliopsida</taxon>
        <taxon>eudicotyledons</taxon>
        <taxon>Gunneridae</taxon>
        <taxon>Pentapetalae</taxon>
        <taxon>rosids</taxon>
        <taxon>malvids</taxon>
        <taxon>Brassicales</taxon>
        <taxon>Brassicaceae</taxon>
        <taxon>Arabideae</taxon>
        <taxon>Arabis</taxon>
    </lineage>
</organism>
<dbReference type="OrthoDB" id="952271at2759"/>
<feature type="domain" description="Peptidase M16 N-terminal" evidence="8">
    <location>
        <begin position="1866"/>
        <end position="2000"/>
    </location>
</feature>
<proteinExistence type="inferred from homology"/>
<evidence type="ECO:0000313" key="13">
    <source>
        <dbReference type="Proteomes" id="UP000029120"/>
    </source>
</evidence>
<feature type="domain" description="Peptidase M16 middle/third" evidence="10">
    <location>
        <begin position="2351"/>
        <end position="2468"/>
    </location>
</feature>
<evidence type="ECO:0000259" key="11">
    <source>
        <dbReference type="Pfam" id="PF22456"/>
    </source>
</evidence>
<dbReference type="Pfam" id="PF16187">
    <property type="entry name" value="Peptidase_M16_M"/>
    <property type="match status" value="5"/>
</dbReference>
<dbReference type="Pfam" id="PF00675">
    <property type="entry name" value="Peptidase_M16"/>
    <property type="match status" value="4"/>
</dbReference>
<dbReference type="GO" id="GO:0046872">
    <property type="term" value="F:metal ion binding"/>
    <property type="evidence" value="ECO:0007669"/>
    <property type="project" value="UniProtKB-KW"/>
</dbReference>
<feature type="domain" description="Peptidase M16 C-terminal" evidence="9">
    <location>
        <begin position="2028"/>
        <end position="2205"/>
    </location>
</feature>
<reference evidence="13" key="1">
    <citation type="journal article" date="2015" name="Nat. Plants">
        <title>Genome expansion of Arabis alpina linked with retrotransposition and reduced symmetric DNA methylation.</title>
        <authorList>
            <person name="Willing E.M."/>
            <person name="Rawat V."/>
            <person name="Mandakova T."/>
            <person name="Maumus F."/>
            <person name="James G.V."/>
            <person name="Nordstroem K.J."/>
            <person name="Becker C."/>
            <person name="Warthmann N."/>
            <person name="Chica C."/>
            <person name="Szarzynska B."/>
            <person name="Zytnicki M."/>
            <person name="Albani M.C."/>
            <person name="Kiefer C."/>
            <person name="Bergonzi S."/>
            <person name="Castaings L."/>
            <person name="Mateos J.L."/>
            <person name="Berns M.C."/>
            <person name="Bujdoso N."/>
            <person name="Piofczyk T."/>
            <person name="de Lorenzo L."/>
            <person name="Barrero-Sicilia C."/>
            <person name="Mateos I."/>
            <person name="Piednoel M."/>
            <person name="Hagmann J."/>
            <person name="Chen-Min-Tao R."/>
            <person name="Iglesias-Fernandez R."/>
            <person name="Schuster S.C."/>
            <person name="Alonso-Blanco C."/>
            <person name="Roudier F."/>
            <person name="Carbonero P."/>
            <person name="Paz-Ares J."/>
            <person name="Davis S.J."/>
            <person name="Pecinka A."/>
            <person name="Quesneville H."/>
            <person name="Colot V."/>
            <person name="Lysak M.A."/>
            <person name="Weigel D."/>
            <person name="Coupland G."/>
            <person name="Schneeberger K."/>
        </authorList>
    </citation>
    <scope>NUCLEOTIDE SEQUENCE [LARGE SCALE GENOMIC DNA]</scope>
    <source>
        <strain evidence="13">cv. Pajares</strain>
    </source>
</reference>
<dbReference type="Pfam" id="PF22456">
    <property type="entry name" value="PqqF-like_C_4"/>
    <property type="match status" value="4"/>
</dbReference>
<keyword evidence="5" id="KW-0378">Hydrolase</keyword>
<evidence type="ECO:0000256" key="7">
    <source>
        <dbReference type="ARBA" id="ARBA00023049"/>
    </source>
</evidence>
<dbReference type="eggNOG" id="KOG0959">
    <property type="taxonomic scope" value="Eukaryota"/>
</dbReference>
<dbReference type="SUPFAM" id="SSF63411">
    <property type="entry name" value="LuxS/MPP-like metallohydrolase"/>
    <property type="match status" value="16"/>
</dbReference>
<keyword evidence="13" id="KW-1185">Reference proteome</keyword>
<accession>A0A087GYM4</accession>
<keyword evidence="3" id="KW-0645">Protease</keyword>
<feature type="domain" description="Coenzyme PQQ synthesis protein F-like C-terminal lobe" evidence="11">
    <location>
        <begin position="810"/>
        <end position="903"/>
    </location>
</feature>
<keyword evidence="4" id="KW-0479">Metal-binding</keyword>
<feature type="domain" description="Peptidase M16 N-terminal" evidence="8">
    <location>
        <begin position="2775"/>
        <end position="2909"/>
    </location>
</feature>
<dbReference type="InterPro" id="IPR011249">
    <property type="entry name" value="Metalloenz_LuxS/M16"/>
</dbReference>
<feature type="domain" description="Coenzyme PQQ synthesis protein F-like C-terminal lobe" evidence="11">
    <location>
        <begin position="1679"/>
        <end position="1774"/>
    </location>
</feature>
<comment type="cofactor">
    <cofactor evidence="1">
        <name>Zn(2+)</name>
        <dbReference type="ChEBI" id="CHEBI:29105"/>
    </cofactor>
</comment>
<feature type="domain" description="Peptidase M16 N-terminal" evidence="8">
    <location>
        <begin position="958"/>
        <end position="1092"/>
    </location>
</feature>
<evidence type="ECO:0000256" key="3">
    <source>
        <dbReference type="ARBA" id="ARBA00022670"/>
    </source>
</evidence>
<evidence type="ECO:0000259" key="8">
    <source>
        <dbReference type="Pfam" id="PF00675"/>
    </source>
</evidence>
<dbReference type="InterPro" id="IPR001431">
    <property type="entry name" value="Pept_M16_Zn_BS"/>
</dbReference>
<feature type="domain" description="Peptidase M16 middle/third" evidence="10">
    <location>
        <begin position="3122"/>
        <end position="3402"/>
    </location>
</feature>
<dbReference type="InterPro" id="IPR050626">
    <property type="entry name" value="Peptidase_M16"/>
</dbReference>
<dbReference type="InterPro" id="IPR007863">
    <property type="entry name" value="Peptidase_M16_C"/>
</dbReference>
<feature type="domain" description="Peptidase M16 middle/third" evidence="10">
    <location>
        <begin position="1284"/>
        <end position="1564"/>
    </location>
</feature>
<feature type="domain" description="Coenzyme PQQ synthesis protein F-like C-terminal lobe" evidence="11">
    <location>
        <begin position="3515"/>
        <end position="3612"/>
    </location>
</feature>
<comment type="similarity">
    <text evidence="2">Belongs to the peptidase M16 family.</text>
</comment>
<evidence type="ECO:0000256" key="6">
    <source>
        <dbReference type="ARBA" id="ARBA00022833"/>
    </source>
</evidence>
<dbReference type="Gene3D" id="3.30.830.10">
    <property type="entry name" value="Metalloenzyme, LuxS/M16 peptidase-like"/>
    <property type="match status" value="16"/>
</dbReference>
<dbReference type="FunFam" id="3.30.830.10:FF:000004">
    <property type="entry name" value="Putative insulin-degrading enzyme"/>
    <property type="match status" value="4"/>
</dbReference>
<dbReference type="GO" id="GO:0051603">
    <property type="term" value="P:proteolysis involved in protein catabolic process"/>
    <property type="evidence" value="ECO:0007669"/>
    <property type="project" value="TreeGrafter"/>
</dbReference>